<dbReference type="InterPro" id="IPR050324">
    <property type="entry name" value="CDP-alcohol_PTase-I"/>
</dbReference>
<keyword evidence="6" id="KW-0443">Lipid metabolism</keyword>
<dbReference type="Proteomes" id="UP000007264">
    <property type="component" value="Unassembled WGS sequence"/>
</dbReference>
<dbReference type="InterPro" id="IPR000462">
    <property type="entry name" value="CDP-OH_P_trans"/>
</dbReference>
<comment type="caution">
    <text evidence="14">The sequence shown here is derived from an EMBL/GenBank/DDBJ whole genome shotgun (WGS) entry which is preliminary data.</text>
</comment>
<name>I0YYU3_COCSC</name>
<dbReference type="SUPFAM" id="SSF49764">
    <property type="entry name" value="HSP20-like chaperones"/>
    <property type="match status" value="1"/>
</dbReference>
<dbReference type="Pfam" id="PF00011">
    <property type="entry name" value="HSP20"/>
    <property type="match status" value="1"/>
</dbReference>
<dbReference type="OrthoDB" id="10020554at2759"/>
<dbReference type="GO" id="GO:0005739">
    <property type="term" value="C:mitochondrion"/>
    <property type="evidence" value="ECO:0007669"/>
    <property type="project" value="TreeGrafter"/>
</dbReference>
<dbReference type="InterPro" id="IPR002068">
    <property type="entry name" value="A-crystallin/Hsp20_dom"/>
</dbReference>
<feature type="compositionally biased region" description="Polar residues" evidence="12">
    <location>
        <begin position="38"/>
        <end position="47"/>
    </location>
</feature>
<feature type="region of interest" description="Disordered" evidence="12">
    <location>
        <begin position="26"/>
        <end position="47"/>
    </location>
</feature>
<dbReference type="AlphaFoldDB" id="I0YYU3"/>
<evidence type="ECO:0000256" key="3">
    <source>
        <dbReference type="ARBA" id="ARBA00022679"/>
    </source>
</evidence>
<dbReference type="CDD" id="cd06464">
    <property type="entry name" value="ACD_sHsps-like"/>
    <property type="match status" value="1"/>
</dbReference>
<proteinExistence type="inferred from homology"/>
<evidence type="ECO:0000256" key="1">
    <source>
        <dbReference type="ARBA" id="ARBA00004141"/>
    </source>
</evidence>
<evidence type="ECO:0000259" key="13">
    <source>
        <dbReference type="PROSITE" id="PS01031"/>
    </source>
</evidence>
<keyword evidence="8" id="KW-0594">Phospholipid biosynthesis</keyword>
<organism evidence="14 15">
    <name type="scientific">Coccomyxa subellipsoidea (strain C-169)</name>
    <name type="common">Green microalga</name>
    <dbReference type="NCBI Taxonomy" id="574566"/>
    <lineage>
        <taxon>Eukaryota</taxon>
        <taxon>Viridiplantae</taxon>
        <taxon>Chlorophyta</taxon>
        <taxon>core chlorophytes</taxon>
        <taxon>Trebouxiophyceae</taxon>
        <taxon>Trebouxiophyceae incertae sedis</taxon>
        <taxon>Coccomyxaceae</taxon>
        <taxon>Coccomyxa</taxon>
        <taxon>Coccomyxa subellipsoidea</taxon>
    </lineage>
</organism>
<reference evidence="14 15" key="1">
    <citation type="journal article" date="2012" name="Genome Biol.">
        <title>The genome of the polar eukaryotic microalga coccomyxa subellipsoidea reveals traits of cold adaptation.</title>
        <authorList>
            <person name="Blanc G."/>
            <person name="Agarkova I."/>
            <person name="Grimwood J."/>
            <person name="Kuo A."/>
            <person name="Brueggeman A."/>
            <person name="Dunigan D."/>
            <person name="Gurnon J."/>
            <person name="Ladunga I."/>
            <person name="Lindquist E."/>
            <person name="Lucas S."/>
            <person name="Pangilinan J."/>
            <person name="Proschold T."/>
            <person name="Salamov A."/>
            <person name="Schmutz J."/>
            <person name="Weeks D."/>
            <person name="Yamada T."/>
            <person name="Claverie J.M."/>
            <person name="Grigoriev I."/>
            <person name="Van Etten J."/>
            <person name="Lomsadze A."/>
            <person name="Borodovsky M."/>
        </authorList>
    </citation>
    <scope>NUCLEOTIDE SEQUENCE [LARGE SCALE GENOMIC DNA]</scope>
    <source>
        <strain evidence="14 15">C-169</strain>
    </source>
</reference>
<evidence type="ECO:0000256" key="6">
    <source>
        <dbReference type="ARBA" id="ARBA00023098"/>
    </source>
</evidence>
<accession>I0YYU3</accession>
<comment type="similarity">
    <text evidence="10 11">Belongs to the small heat shock protein (HSP20) family.</text>
</comment>
<evidence type="ECO:0000256" key="7">
    <source>
        <dbReference type="ARBA" id="ARBA00023136"/>
    </source>
</evidence>
<keyword evidence="15" id="KW-1185">Reference proteome</keyword>
<keyword evidence="7" id="KW-0472">Membrane</keyword>
<dbReference type="GO" id="GO:0043337">
    <property type="term" value="F:cardiolipin synthase (CMP-forming)"/>
    <property type="evidence" value="ECO:0007669"/>
    <property type="project" value="TreeGrafter"/>
</dbReference>
<comment type="subcellular location">
    <subcellularLocation>
        <location evidence="1">Membrane</location>
        <topology evidence="1">Multi-pass membrane protein</topology>
    </subcellularLocation>
</comment>
<protein>
    <submittedName>
        <fullName evidence="14">HSP20-domain-containing protein</fullName>
    </submittedName>
</protein>
<dbReference type="EMBL" id="AGSI01000007">
    <property type="protein sequence ID" value="EIE23562.1"/>
    <property type="molecule type" value="Genomic_DNA"/>
</dbReference>
<evidence type="ECO:0000256" key="11">
    <source>
        <dbReference type="RuleBase" id="RU003616"/>
    </source>
</evidence>
<dbReference type="GO" id="GO:0032049">
    <property type="term" value="P:cardiolipin biosynthetic process"/>
    <property type="evidence" value="ECO:0007669"/>
    <property type="project" value="TreeGrafter"/>
</dbReference>
<feature type="domain" description="SHSP" evidence="13">
    <location>
        <begin position="183"/>
        <end position="292"/>
    </location>
</feature>
<dbReference type="InterPro" id="IPR043130">
    <property type="entry name" value="CDP-OH_PTrfase_TM_dom"/>
</dbReference>
<dbReference type="GO" id="GO:0016020">
    <property type="term" value="C:membrane"/>
    <property type="evidence" value="ECO:0007669"/>
    <property type="project" value="UniProtKB-SubCell"/>
</dbReference>
<evidence type="ECO:0000256" key="8">
    <source>
        <dbReference type="ARBA" id="ARBA00023209"/>
    </source>
</evidence>
<sequence length="292" mass="31270">MSAAQRRCQTLLLRSIAQGIDCLATTPKEDDETGPKHAQQSRTTNDSVKTGMQAFHEAGWTREAVMNVPNAISMARLISGPFVAYFILQEQWAAALGLLGVAGASDWADGYAAKHYGQSSVLGSYLDPLADKVLVCCTVGALAQQGSLPVALASIIIGRDMLLVTGAFVDRVSKVGRKGVGWAEFFRLGPGVASSGDTDKSFEITADIPGVDKGDVVLTVDGDVLRIAVNQEEVKEEPGVRVERTRRFVERRIRLPDSADPSKISAAYDNGVLKVTVPKREGAAQQQQINVT</sequence>
<keyword evidence="2" id="KW-0444">Lipid biosynthesis</keyword>
<gene>
    <name evidence="14" type="ORF">COCSUDRAFT_41769</name>
</gene>
<evidence type="ECO:0000256" key="4">
    <source>
        <dbReference type="ARBA" id="ARBA00022692"/>
    </source>
</evidence>
<evidence type="ECO:0000256" key="10">
    <source>
        <dbReference type="PROSITE-ProRule" id="PRU00285"/>
    </source>
</evidence>
<evidence type="ECO:0000256" key="9">
    <source>
        <dbReference type="ARBA" id="ARBA00023264"/>
    </source>
</evidence>
<keyword evidence="4" id="KW-0812">Transmembrane</keyword>
<evidence type="ECO:0000313" key="14">
    <source>
        <dbReference type="EMBL" id="EIE23562.1"/>
    </source>
</evidence>
<dbReference type="GeneID" id="17041554"/>
<dbReference type="eggNOG" id="KOG1617">
    <property type="taxonomic scope" value="Eukaryota"/>
</dbReference>
<keyword evidence="5" id="KW-1133">Transmembrane helix</keyword>
<dbReference type="PROSITE" id="PS01031">
    <property type="entry name" value="SHSP"/>
    <property type="match status" value="1"/>
</dbReference>
<evidence type="ECO:0000256" key="2">
    <source>
        <dbReference type="ARBA" id="ARBA00022516"/>
    </source>
</evidence>
<dbReference type="Gene3D" id="1.20.120.1760">
    <property type="match status" value="1"/>
</dbReference>
<evidence type="ECO:0000256" key="12">
    <source>
        <dbReference type="SAM" id="MobiDB-lite"/>
    </source>
</evidence>
<dbReference type="KEGG" id="csl:COCSUDRAFT_41769"/>
<keyword evidence="9" id="KW-1208">Phospholipid metabolism</keyword>
<evidence type="ECO:0000256" key="5">
    <source>
        <dbReference type="ARBA" id="ARBA00022989"/>
    </source>
</evidence>
<dbReference type="STRING" id="574566.I0YYU3"/>
<dbReference type="PANTHER" id="PTHR14269">
    <property type="entry name" value="CDP-DIACYLGLYCEROL--GLYCEROL-3-PHOSPHATE 3-PHOSPHATIDYLTRANSFERASE-RELATED"/>
    <property type="match status" value="1"/>
</dbReference>
<dbReference type="RefSeq" id="XP_005648106.1">
    <property type="nucleotide sequence ID" value="XM_005648049.1"/>
</dbReference>
<dbReference type="InterPro" id="IPR008978">
    <property type="entry name" value="HSP20-like_chaperone"/>
</dbReference>
<dbReference type="Gene3D" id="2.60.40.790">
    <property type="match status" value="1"/>
</dbReference>
<evidence type="ECO:0000313" key="15">
    <source>
        <dbReference type="Proteomes" id="UP000007264"/>
    </source>
</evidence>
<dbReference type="PANTHER" id="PTHR14269:SF60">
    <property type="entry name" value="CARDIOLIPIN SYNTHASE (CMP-FORMING)"/>
    <property type="match status" value="1"/>
</dbReference>
<dbReference type="Pfam" id="PF01066">
    <property type="entry name" value="CDP-OH_P_transf"/>
    <property type="match status" value="1"/>
</dbReference>
<keyword evidence="3" id="KW-0808">Transferase</keyword>